<dbReference type="Proteomes" id="UP001631993">
    <property type="component" value="Unassembled WGS sequence"/>
</dbReference>
<proteinExistence type="predicted"/>
<evidence type="ECO:0000313" key="1">
    <source>
        <dbReference type="EMBL" id="MFM9653853.1"/>
    </source>
</evidence>
<organism evidence="1 2">
    <name type="scientific">Streptomyces galilaeus</name>
    <dbReference type="NCBI Taxonomy" id="33899"/>
    <lineage>
        <taxon>Bacteria</taxon>
        <taxon>Bacillati</taxon>
        <taxon>Actinomycetota</taxon>
        <taxon>Actinomycetes</taxon>
        <taxon>Kitasatosporales</taxon>
        <taxon>Streptomycetaceae</taxon>
        <taxon>Streptomyces</taxon>
    </lineage>
</organism>
<gene>
    <name evidence="1" type="ORF">ACKI1S_48685</name>
</gene>
<dbReference type="EMBL" id="JBJVNE010000480">
    <property type="protein sequence ID" value="MFM9653853.1"/>
    <property type="molecule type" value="Genomic_DNA"/>
</dbReference>
<name>A0ABW9IZJ3_STRGJ</name>
<reference evidence="1 2" key="1">
    <citation type="submission" date="2024-12" db="EMBL/GenBank/DDBJ databases">
        <title>Forecasting of Potato common scab and diversities of Pathogenic streptomyces spp. in china.</title>
        <authorList>
            <person name="Handique U."/>
            <person name="Wu J."/>
        </authorList>
    </citation>
    <scope>NUCLEOTIDE SEQUENCE [LARGE SCALE GENOMIC DNA]</scope>
    <source>
        <strain evidence="1 2">ZRIMU1585</strain>
    </source>
</reference>
<protein>
    <recommendedName>
        <fullName evidence="3">DUF320 domain-containing protein</fullName>
    </recommendedName>
</protein>
<comment type="caution">
    <text evidence="1">The sequence shown here is derived from an EMBL/GenBank/DDBJ whole genome shotgun (WGS) entry which is preliminary data.</text>
</comment>
<keyword evidence="2" id="KW-1185">Reference proteome</keyword>
<sequence length="78" mass="7661">MFKQSRIDIGAEYVPVTAIAPAMGAFGTGNVVIGQNALILAPNANVQVGGTASADFNATAIADTGQKALPGSISIASG</sequence>
<evidence type="ECO:0008006" key="3">
    <source>
        <dbReference type="Google" id="ProtNLM"/>
    </source>
</evidence>
<evidence type="ECO:0000313" key="2">
    <source>
        <dbReference type="Proteomes" id="UP001631993"/>
    </source>
</evidence>
<feature type="non-terminal residue" evidence="1">
    <location>
        <position position="78"/>
    </location>
</feature>
<accession>A0ABW9IZJ3</accession>
<dbReference type="RefSeq" id="WP_409098094.1">
    <property type="nucleotide sequence ID" value="NZ_JBJVNE010000480.1"/>
</dbReference>